<dbReference type="Pfam" id="PF18540">
    <property type="entry name" value="DUF5626"/>
    <property type="match status" value="1"/>
</dbReference>
<comment type="caution">
    <text evidence="4">The sequence shown here is derived from an EMBL/GenBank/DDBJ whole genome shotgun (WGS) entry which is preliminary data.</text>
</comment>
<protein>
    <submittedName>
        <fullName evidence="4">DUF5626 family protein</fullName>
    </submittedName>
</protein>
<dbReference type="EMBL" id="JAAROL010000010">
    <property type="protein sequence ID" value="MBC1333489.1"/>
    <property type="molecule type" value="Genomic_DNA"/>
</dbReference>
<feature type="domain" description="DUF5626" evidence="2">
    <location>
        <begin position="59"/>
        <end position="185"/>
    </location>
</feature>
<evidence type="ECO:0000256" key="1">
    <source>
        <dbReference type="SAM" id="Phobius"/>
    </source>
</evidence>
<accession>A0A7X1AAV6</accession>
<dbReference type="Proteomes" id="UP000532866">
    <property type="component" value="Unassembled WGS sequence"/>
</dbReference>
<dbReference type="Gene3D" id="2.60.40.3860">
    <property type="match status" value="1"/>
</dbReference>
<feature type="transmembrane region" description="Helical" evidence="1">
    <location>
        <begin position="12"/>
        <end position="29"/>
    </location>
</feature>
<name>A0A7X1AAV6_9LIST</name>
<reference evidence="5 6" key="1">
    <citation type="submission" date="2020-03" db="EMBL/GenBank/DDBJ databases">
        <title>Soil Listeria distribution.</title>
        <authorList>
            <person name="Liao J."/>
            <person name="Wiedmann M."/>
        </authorList>
    </citation>
    <scope>NUCLEOTIDE SEQUENCE [LARGE SCALE GENOMIC DNA]</scope>
    <source>
        <strain evidence="3 5">FSL L7-1833</strain>
        <strain evidence="4 6">FSL L7-1850</strain>
    </source>
</reference>
<gene>
    <name evidence="3" type="ORF">HB759_16205</name>
    <name evidence="4" type="ORF">HBP98_16720</name>
</gene>
<organism evidence="4 6">
    <name type="scientific">Listeria booriae</name>
    <dbReference type="NCBI Taxonomy" id="1552123"/>
    <lineage>
        <taxon>Bacteria</taxon>
        <taxon>Bacillati</taxon>
        <taxon>Bacillota</taxon>
        <taxon>Bacilli</taxon>
        <taxon>Bacillales</taxon>
        <taxon>Listeriaceae</taxon>
        <taxon>Listeria</taxon>
    </lineage>
</organism>
<evidence type="ECO:0000313" key="4">
    <source>
        <dbReference type="EMBL" id="MBC2373656.1"/>
    </source>
</evidence>
<proteinExistence type="predicted"/>
<sequence>MTTEIKKRRWSYLLGGIVLLALVIFLLTYRSVSVEVDAAELDNEVSTVTENETDVIEFDMNADTISEATYTDENGEEGTATITPDFDNPLLRASSPINSGTRTYTITYQDSVCKSTFKISCKKVGTTGDILSAYGLTYKTFINKVDSASVKKVSTKKAQANFRFSNIVMSWTGYYGVKVSGSKLVGFHD</sequence>
<evidence type="ECO:0000313" key="6">
    <source>
        <dbReference type="Proteomes" id="UP000546244"/>
    </source>
</evidence>
<dbReference type="InterPro" id="IPR040491">
    <property type="entry name" value="DUF5626"/>
</dbReference>
<dbReference type="Proteomes" id="UP000546244">
    <property type="component" value="Unassembled WGS sequence"/>
</dbReference>
<keyword evidence="1" id="KW-0472">Membrane</keyword>
<dbReference type="EMBL" id="JAARMV010000007">
    <property type="protein sequence ID" value="MBC2373656.1"/>
    <property type="molecule type" value="Genomic_DNA"/>
</dbReference>
<evidence type="ECO:0000313" key="3">
    <source>
        <dbReference type="EMBL" id="MBC1333489.1"/>
    </source>
</evidence>
<evidence type="ECO:0000313" key="5">
    <source>
        <dbReference type="Proteomes" id="UP000532866"/>
    </source>
</evidence>
<evidence type="ECO:0000259" key="2">
    <source>
        <dbReference type="Pfam" id="PF18540"/>
    </source>
</evidence>
<keyword evidence="1" id="KW-0812">Transmembrane</keyword>
<keyword evidence="1" id="KW-1133">Transmembrane helix</keyword>
<dbReference type="RefSeq" id="WP_185375188.1">
    <property type="nucleotide sequence ID" value="NZ_JAARMV010000007.1"/>
</dbReference>
<dbReference type="AlphaFoldDB" id="A0A7X1AAV6"/>